<evidence type="ECO:0000313" key="2">
    <source>
        <dbReference type="EMBL" id="CAA7036566.1"/>
    </source>
</evidence>
<evidence type="ECO:0008006" key="4">
    <source>
        <dbReference type="Google" id="ProtNLM"/>
    </source>
</evidence>
<dbReference type="PANTHER" id="PTHR36364">
    <property type="entry name" value="OS03G0203000 PROTEIN"/>
    <property type="match status" value="1"/>
</dbReference>
<dbReference type="EMBL" id="CACVBM020001163">
    <property type="protein sequence ID" value="CAA7036566.1"/>
    <property type="molecule type" value="Genomic_DNA"/>
</dbReference>
<proteinExistence type="predicted"/>
<feature type="compositionally biased region" description="Basic and acidic residues" evidence="1">
    <location>
        <begin position="202"/>
        <end position="232"/>
    </location>
</feature>
<reference evidence="2" key="1">
    <citation type="submission" date="2020-01" db="EMBL/GenBank/DDBJ databases">
        <authorList>
            <person name="Mishra B."/>
        </authorList>
    </citation>
    <scope>NUCLEOTIDE SEQUENCE [LARGE SCALE GENOMIC DNA]</scope>
</reference>
<evidence type="ECO:0000313" key="3">
    <source>
        <dbReference type="Proteomes" id="UP000467841"/>
    </source>
</evidence>
<comment type="caution">
    <text evidence="2">The sequence shown here is derived from an EMBL/GenBank/DDBJ whole genome shotgun (WGS) entry which is preliminary data.</text>
</comment>
<evidence type="ECO:0000256" key="1">
    <source>
        <dbReference type="SAM" id="MobiDB-lite"/>
    </source>
</evidence>
<dbReference type="OrthoDB" id="1920561at2759"/>
<organism evidence="2 3">
    <name type="scientific">Microthlaspi erraticum</name>
    <dbReference type="NCBI Taxonomy" id="1685480"/>
    <lineage>
        <taxon>Eukaryota</taxon>
        <taxon>Viridiplantae</taxon>
        <taxon>Streptophyta</taxon>
        <taxon>Embryophyta</taxon>
        <taxon>Tracheophyta</taxon>
        <taxon>Spermatophyta</taxon>
        <taxon>Magnoliopsida</taxon>
        <taxon>eudicotyledons</taxon>
        <taxon>Gunneridae</taxon>
        <taxon>Pentapetalae</taxon>
        <taxon>rosids</taxon>
        <taxon>malvids</taxon>
        <taxon>Brassicales</taxon>
        <taxon>Brassicaceae</taxon>
        <taxon>Coluteocarpeae</taxon>
        <taxon>Microthlaspi</taxon>
    </lineage>
</organism>
<feature type="region of interest" description="Disordered" evidence="1">
    <location>
        <begin position="1"/>
        <end position="266"/>
    </location>
</feature>
<dbReference type="PANTHER" id="PTHR36364:SF1">
    <property type="entry name" value="OS03G0203000 PROTEIN"/>
    <property type="match status" value="1"/>
</dbReference>
<gene>
    <name evidence="2" type="ORF">MERR_LOCUS23801</name>
</gene>
<keyword evidence="3" id="KW-1185">Reference proteome</keyword>
<feature type="compositionally biased region" description="Polar residues" evidence="1">
    <location>
        <begin position="84"/>
        <end position="95"/>
    </location>
</feature>
<feature type="compositionally biased region" description="Basic and acidic residues" evidence="1">
    <location>
        <begin position="72"/>
        <end position="83"/>
    </location>
</feature>
<feature type="compositionally biased region" description="Basic and acidic residues" evidence="1">
    <location>
        <begin position="103"/>
        <end position="160"/>
    </location>
</feature>
<accession>A0A6D2JA83</accession>
<feature type="compositionally biased region" description="Basic and acidic residues" evidence="1">
    <location>
        <begin position="169"/>
        <end position="194"/>
    </location>
</feature>
<protein>
    <recommendedName>
        <fullName evidence="4">Btz domain-containing protein</fullName>
    </recommendedName>
</protein>
<name>A0A6D2JA83_9BRAS</name>
<dbReference type="Proteomes" id="UP000467841">
    <property type="component" value="Unassembled WGS sequence"/>
</dbReference>
<feature type="compositionally biased region" description="Basic and acidic residues" evidence="1">
    <location>
        <begin position="1"/>
        <end position="60"/>
    </location>
</feature>
<sequence>MSRRESRDSDPKQERSRLDRESSPKRSRRDGKPEGERVLSKKDLDVKNGSDTDKKPRQSLRDAAPLEPDAQGLRKDGEKKQSETTKQASHLSQGPRSRPYNQYDDRHSARKDDRRPTSERGSWRGSRDESNRRAGGDDERSQHRKDQDKSTWRHESDDTKGALSRKRPAFREKKIPEESGKDTDRTRRAEEVKDTNLSGRGQNERNWRSNMHSERLATGRDRVWNRDDERSAGSRQGYRGADRDRFNGNGRSGFHGKGTREEKKWNHDLFEEANKSPARANEEEQIAKVEALLAS</sequence>
<dbReference type="AlphaFoldDB" id="A0A6D2JA83"/>